<name>A0A1G8AEM8_9SPHI</name>
<accession>A0A1G8AEM8</accession>
<sequence>MLLSNDIDSTDYKLMKMECDRKILGLKAGLKTLRKNNTEQLDNAEIIDRALLRLNMLFKLNRKAEIHKKRLTIDSPPGKMEDFRKSCTNRSNKLGGVFVLPN</sequence>
<protein>
    <submittedName>
        <fullName evidence="1">Uncharacterized protein</fullName>
    </submittedName>
</protein>
<reference evidence="2" key="1">
    <citation type="submission" date="2016-10" db="EMBL/GenBank/DDBJ databases">
        <authorList>
            <person name="Varghese N."/>
            <person name="Submissions S."/>
        </authorList>
    </citation>
    <scope>NUCLEOTIDE SEQUENCE [LARGE SCALE GENOMIC DNA]</scope>
    <source>
        <strain evidence="2">Gh-67</strain>
    </source>
</reference>
<keyword evidence="2" id="KW-1185">Reference proteome</keyword>
<dbReference type="EMBL" id="FNCG01000007">
    <property type="protein sequence ID" value="SDH19349.1"/>
    <property type="molecule type" value="Genomic_DNA"/>
</dbReference>
<gene>
    <name evidence="1" type="ORF">SAMN05192573_107173</name>
</gene>
<evidence type="ECO:0000313" key="2">
    <source>
        <dbReference type="Proteomes" id="UP000199705"/>
    </source>
</evidence>
<proteinExistence type="predicted"/>
<evidence type="ECO:0000313" key="1">
    <source>
        <dbReference type="EMBL" id="SDH19349.1"/>
    </source>
</evidence>
<organism evidence="1 2">
    <name type="scientific">Mucilaginibacter gossypii</name>
    <dbReference type="NCBI Taxonomy" id="551996"/>
    <lineage>
        <taxon>Bacteria</taxon>
        <taxon>Pseudomonadati</taxon>
        <taxon>Bacteroidota</taxon>
        <taxon>Sphingobacteriia</taxon>
        <taxon>Sphingobacteriales</taxon>
        <taxon>Sphingobacteriaceae</taxon>
        <taxon>Mucilaginibacter</taxon>
    </lineage>
</organism>
<dbReference type="AlphaFoldDB" id="A0A1G8AEM8"/>
<dbReference type="Proteomes" id="UP000199705">
    <property type="component" value="Unassembled WGS sequence"/>
</dbReference>
<dbReference type="STRING" id="551996.SAMN05192573_107173"/>